<dbReference type="Proteomes" id="UP000199152">
    <property type="component" value="Unassembled WGS sequence"/>
</dbReference>
<dbReference type="STRING" id="504800.SAMN04488085_102206"/>
<protein>
    <recommendedName>
        <fullName evidence="3">DNA topoisomerase</fullName>
        <ecNumber evidence="3">5.6.2.1</ecNumber>
    </recommendedName>
</protein>
<dbReference type="InterPro" id="IPR013500">
    <property type="entry name" value="TopoI_cat_euk"/>
</dbReference>
<accession>A0A1I4AER0</accession>
<dbReference type="Gene3D" id="1.10.132.120">
    <property type="match status" value="1"/>
</dbReference>
<proteinExistence type="inferred from homology"/>
<dbReference type="PROSITE" id="PS52038">
    <property type="entry name" value="TOPO_IB_2"/>
    <property type="match status" value="1"/>
</dbReference>
<dbReference type="InParanoid" id="A0A1I4AER0"/>
<keyword evidence="10" id="KW-1185">Reference proteome</keyword>
<dbReference type="InterPro" id="IPR014711">
    <property type="entry name" value="TopoI_cat_a-hlx-sub_euk"/>
</dbReference>
<dbReference type="GO" id="GO:0003677">
    <property type="term" value="F:DNA binding"/>
    <property type="evidence" value="ECO:0007669"/>
    <property type="project" value="UniProtKB-KW"/>
</dbReference>
<name>A0A1I4AER0_9ACTN</name>
<keyword evidence="5" id="KW-0238">DNA-binding</keyword>
<dbReference type="Gene3D" id="3.30.66.10">
    <property type="entry name" value="DNA topoisomerase I domain"/>
    <property type="match status" value="1"/>
</dbReference>
<dbReference type="SUPFAM" id="SSF56349">
    <property type="entry name" value="DNA breaking-rejoining enzymes"/>
    <property type="match status" value="1"/>
</dbReference>
<dbReference type="InterPro" id="IPR001631">
    <property type="entry name" value="TopoI"/>
</dbReference>
<dbReference type="EMBL" id="FOSW01000002">
    <property type="protein sequence ID" value="SFK54925.1"/>
    <property type="molecule type" value="Genomic_DNA"/>
</dbReference>
<evidence type="ECO:0000256" key="2">
    <source>
        <dbReference type="ARBA" id="ARBA00006645"/>
    </source>
</evidence>
<evidence type="ECO:0000256" key="5">
    <source>
        <dbReference type="ARBA" id="ARBA00023125"/>
    </source>
</evidence>
<dbReference type="SUPFAM" id="SSF55869">
    <property type="entry name" value="DNA topoisomerase I domain"/>
    <property type="match status" value="1"/>
</dbReference>
<comment type="catalytic activity">
    <reaction evidence="1">
        <text>ATP-independent breakage of single-stranded DNA, followed by passage and rejoining.</text>
        <dbReference type="EC" id="5.6.2.1"/>
    </reaction>
</comment>
<dbReference type="AlphaFoldDB" id="A0A1I4AER0"/>
<keyword evidence="6 9" id="KW-0413">Isomerase</keyword>
<comment type="similarity">
    <text evidence="2">Belongs to the type IB topoisomerase family.</text>
</comment>
<evidence type="ECO:0000259" key="7">
    <source>
        <dbReference type="Pfam" id="PF01028"/>
    </source>
</evidence>
<dbReference type="Pfam" id="PF21338">
    <property type="entry name" value="Top1B_N_bact"/>
    <property type="match status" value="1"/>
</dbReference>
<dbReference type="Gene3D" id="3.90.15.10">
    <property type="entry name" value="Topoisomerase I, Chain A, domain 3"/>
    <property type="match status" value="1"/>
</dbReference>
<evidence type="ECO:0000256" key="6">
    <source>
        <dbReference type="ARBA" id="ARBA00023235"/>
    </source>
</evidence>
<dbReference type="InterPro" id="IPR011010">
    <property type="entry name" value="DNA_brk_join_enz"/>
</dbReference>
<dbReference type="GO" id="GO:0006265">
    <property type="term" value="P:DNA topological change"/>
    <property type="evidence" value="ECO:0007669"/>
    <property type="project" value="InterPro"/>
</dbReference>
<feature type="domain" description="DNA topoisomerase I catalytic core eukaryotic-type" evidence="7">
    <location>
        <begin position="104"/>
        <end position="306"/>
    </location>
</feature>
<dbReference type="InterPro" id="IPR035447">
    <property type="entry name" value="DNA_topo_I_N_sf"/>
</dbReference>
<organism evidence="9 10">
    <name type="scientific">Geodermatophilus ruber</name>
    <dbReference type="NCBI Taxonomy" id="504800"/>
    <lineage>
        <taxon>Bacteria</taxon>
        <taxon>Bacillati</taxon>
        <taxon>Actinomycetota</taxon>
        <taxon>Actinomycetes</taxon>
        <taxon>Geodermatophilales</taxon>
        <taxon>Geodermatophilaceae</taxon>
        <taxon>Geodermatophilus</taxon>
    </lineage>
</organism>
<dbReference type="RefSeq" id="WP_177212629.1">
    <property type="nucleotide sequence ID" value="NZ_FOSW01000002.1"/>
</dbReference>
<evidence type="ECO:0000313" key="9">
    <source>
        <dbReference type="EMBL" id="SFK54925.1"/>
    </source>
</evidence>
<keyword evidence="4" id="KW-0799">Topoisomerase</keyword>
<sequence>MTTLDPRSAGELRLAPEVAAERAGLIYVTDTVPGISRERGEGGWRYRRPDGTVVTDAGELARIAAIGIPPAWTRVWITPLPDGHLQATGRDGRGRKQYRYHPRWREVQDRTKFHRTGAFGHALPGLRERIDQDLDRPGLPREKVLGAVLRLMDQTLIRIGNEEYARQNQSFGLTTLRHDHVRVEGPTIAFEFRAKSGKEQRVRLSDPRLATVVHACHELPGQELFSYVDDAGQVVDVGSADVNAYLRAVTHAVFTAKDFRTWGGTRVAAESLVDLGPPRSPADARRKILAAIDAAAARLNNTRAVCRASYVNPRVPDAYVEGSLTAAFDRAGDRQGLSHSESAMLLVIG</sequence>
<evidence type="ECO:0000256" key="3">
    <source>
        <dbReference type="ARBA" id="ARBA00012891"/>
    </source>
</evidence>
<reference evidence="9 10" key="1">
    <citation type="submission" date="2016-10" db="EMBL/GenBank/DDBJ databases">
        <authorList>
            <person name="de Groot N.N."/>
        </authorList>
    </citation>
    <scope>NUCLEOTIDE SEQUENCE [LARGE SCALE GENOMIC DNA]</scope>
    <source>
        <strain evidence="9 10">DSM 45317</strain>
    </source>
</reference>
<evidence type="ECO:0000259" key="8">
    <source>
        <dbReference type="Pfam" id="PF21338"/>
    </source>
</evidence>
<dbReference type="PRINTS" id="PR00416">
    <property type="entry name" value="EUTPISMRASEI"/>
</dbReference>
<dbReference type="Pfam" id="PF01028">
    <property type="entry name" value="Topoisom_I"/>
    <property type="match status" value="1"/>
</dbReference>
<evidence type="ECO:0000313" key="10">
    <source>
        <dbReference type="Proteomes" id="UP000199152"/>
    </source>
</evidence>
<dbReference type="GO" id="GO:0003917">
    <property type="term" value="F:DNA topoisomerase type I (single strand cut, ATP-independent) activity"/>
    <property type="evidence" value="ECO:0007669"/>
    <property type="project" value="UniProtKB-EC"/>
</dbReference>
<evidence type="ECO:0000256" key="4">
    <source>
        <dbReference type="ARBA" id="ARBA00023029"/>
    </source>
</evidence>
<gene>
    <name evidence="9" type="ORF">SAMN04488085_102206</name>
</gene>
<feature type="domain" description="DNA topoisomerase IB N-terminal" evidence="8">
    <location>
        <begin position="43"/>
        <end position="91"/>
    </location>
</feature>
<dbReference type="EC" id="5.6.2.1" evidence="3"/>
<dbReference type="InterPro" id="IPR049331">
    <property type="entry name" value="Top1B_N_bact"/>
</dbReference>
<evidence type="ECO:0000256" key="1">
    <source>
        <dbReference type="ARBA" id="ARBA00000213"/>
    </source>
</evidence>